<dbReference type="RefSeq" id="WP_160986023.1">
    <property type="nucleotide sequence ID" value="NZ_WVTD01000007.1"/>
</dbReference>
<proteinExistence type="predicted"/>
<dbReference type="Pfam" id="PF14301">
    <property type="entry name" value="DUF4376"/>
    <property type="match status" value="1"/>
</dbReference>
<name>A0A7X4GHF6_9SPHN</name>
<comment type="caution">
    <text evidence="2">The sequence shown here is derived from an EMBL/GenBank/DDBJ whole genome shotgun (WGS) entry which is preliminary data.</text>
</comment>
<organism evidence="2 3">
    <name type="scientific">Novosphingobium silvae</name>
    <dbReference type="NCBI Taxonomy" id="2692619"/>
    <lineage>
        <taxon>Bacteria</taxon>
        <taxon>Pseudomonadati</taxon>
        <taxon>Pseudomonadota</taxon>
        <taxon>Alphaproteobacteria</taxon>
        <taxon>Sphingomonadales</taxon>
        <taxon>Sphingomonadaceae</taxon>
        <taxon>Novosphingobium</taxon>
    </lineage>
</organism>
<reference evidence="2 3" key="1">
    <citation type="submission" date="2019-12" db="EMBL/GenBank/DDBJ databases">
        <authorList>
            <person name="Feng G."/>
            <person name="Zhu H."/>
        </authorList>
    </citation>
    <scope>NUCLEOTIDE SEQUENCE [LARGE SCALE GENOMIC DNA]</scope>
    <source>
        <strain evidence="2 3">FGD1</strain>
    </source>
</reference>
<evidence type="ECO:0000259" key="1">
    <source>
        <dbReference type="Pfam" id="PF14301"/>
    </source>
</evidence>
<gene>
    <name evidence="2" type="ORF">GR702_11510</name>
</gene>
<dbReference type="InterPro" id="IPR025484">
    <property type="entry name" value="DUF4376"/>
</dbReference>
<sequence>MIIFEMLMPNHAMGKYHQILKWEMTADSTHAVINSYASVEMEFISWQDTYTIPLEWPVRSIEDIEYILTQVGAPMAGGSIVPDTVVTVQCAQARKWAAVKVDRDRRINGAFVTSHGAIQIDDKSFLALSAARRILLTADASVMWTMADNSTVSLTSADIDVMLTEVVQFQTDVHAASQRLRLAIYADEISIGEVEAIDVEGYGWPSARTI</sequence>
<evidence type="ECO:0000313" key="2">
    <source>
        <dbReference type="EMBL" id="MYL98390.1"/>
    </source>
</evidence>
<keyword evidence="3" id="KW-1185">Reference proteome</keyword>
<dbReference type="EMBL" id="WVTD01000007">
    <property type="protein sequence ID" value="MYL98390.1"/>
    <property type="molecule type" value="Genomic_DNA"/>
</dbReference>
<evidence type="ECO:0000313" key="3">
    <source>
        <dbReference type="Proteomes" id="UP000465810"/>
    </source>
</evidence>
<accession>A0A7X4GHF6</accession>
<dbReference type="Proteomes" id="UP000465810">
    <property type="component" value="Unassembled WGS sequence"/>
</dbReference>
<feature type="domain" description="DUF4376" evidence="1">
    <location>
        <begin position="91"/>
        <end position="193"/>
    </location>
</feature>
<dbReference type="AlphaFoldDB" id="A0A7X4GHF6"/>
<protein>
    <submittedName>
        <fullName evidence="2">DUF4376 domain-containing protein</fullName>
    </submittedName>
</protein>